<dbReference type="EMBL" id="JANJQO010001981">
    <property type="protein sequence ID" value="KAJ2968496.1"/>
    <property type="molecule type" value="Genomic_DNA"/>
</dbReference>
<comment type="caution">
    <text evidence="1">The sequence shown here is derived from an EMBL/GenBank/DDBJ whole genome shotgun (WGS) entry which is preliminary data.</text>
</comment>
<gene>
    <name evidence="1" type="ORF">NQ176_g9152</name>
</gene>
<evidence type="ECO:0000313" key="2">
    <source>
        <dbReference type="Proteomes" id="UP001143910"/>
    </source>
</evidence>
<evidence type="ECO:0000313" key="1">
    <source>
        <dbReference type="EMBL" id="KAJ2968496.1"/>
    </source>
</evidence>
<accession>A0ACC1MQ81</accession>
<name>A0ACC1MQ81_9HYPO</name>
<reference evidence="1" key="1">
    <citation type="submission" date="2022-08" db="EMBL/GenBank/DDBJ databases">
        <title>Genome Sequence of Lecanicillium fungicola.</title>
        <authorList>
            <person name="Buettner E."/>
        </authorList>
    </citation>
    <scope>NUCLEOTIDE SEQUENCE</scope>
    <source>
        <strain evidence="1">Babe33</strain>
    </source>
</reference>
<proteinExistence type="predicted"/>
<sequence length="255" mass="27651">MASGDGPRSPCGLPGRRQKPKNLGDFIARVNALPGGFRAVTEASLEEDIRIRNEANGEAVSQDIDMSEAEEDEEDEDSGVKDPLAARMEVLKNIDIASNTAMLTLDSLSLLLSKQNPTQAGLTLSSQLREMVGIGTMGADRLDDSNITPAKTKAQEEVAIGWTLMEVNRTRDAAEEATSFLTTEMEAEGKYWEGIMSIKQAGWSVCRVPQERHALGVRFGFSEAAPEFKRNGLAPIRRGDDGVAHLDIGRLGGRH</sequence>
<protein>
    <submittedName>
        <fullName evidence="1">Uncharacterized protein</fullName>
    </submittedName>
</protein>
<dbReference type="Proteomes" id="UP001143910">
    <property type="component" value="Unassembled WGS sequence"/>
</dbReference>
<keyword evidence="2" id="KW-1185">Reference proteome</keyword>
<organism evidence="1 2">
    <name type="scientific">Zarea fungicola</name>
    <dbReference type="NCBI Taxonomy" id="93591"/>
    <lineage>
        <taxon>Eukaryota</taxon>
        <taxon>Fungi</taxon>
        <taxon>Dikarya</taxon>
        <taxon>Ascomycota</taxon>
        <taxon>Pezizomycotina</taxon>
        <taxon>Sordariomycetes</taxon>
        <taxon>Hypocreomycetidae</taxon>
        <taxon>Hypocreales</taxon>
        <taxon>Cordycipitaceae</taxon>
        <taxon>Zarea</taxon>
    </lineage>
</organism>